<proteinExistence type="predicted"/>
<reference evidence="1 2" key="1">
    <citation type="journal article" date="2016" name="Nat. Commun.">
        <title>Thousands of microbial genomes shed light on interconnected biogeochemical processes in an aquifer system.</title>
        <authorList>
            <person name="Anantharaman K."/>
            <person name="Brown C.T."/>
            <person name="Hug L.A."/>
            <person name="Sharon I."/>
            <person name="Castelle C.J."/>
            <person name="Probst A.J."/>
            <person name="Thomas B.C."/>
            <person name="Singh A."/>
            <person name="Wilkins M.J."/>
            <person name="Karaoz U."/>
            <person name="Brodie E.L."/>
            <person name="Williams K.H."/>
            <person name="Hubbard S.S."/>
            <person name="Banfield J.F."/>
        </authorList>
    </citation>
    <scope>NUCLEOTIDE SEQUENCE [LARGE SCALE GENOMIC DNA]</scope>
</reference>
<evidence type="ECO:0000313" key="1">
    <source>
        <dbReference type="EMBL" id="OGD08245.1"/>
    </source>
</evidence>
<evidence type="ECO:0000313" key="2">
    <source>
        <dbReference type="Proteomes" id="UP000176424"/>
    </source>
</evidence>
<dbReference type="AlphaFoldDB" id="A0A1F4ZPD4"/>
<accession>A0A1F4ZPD4</accession>
<comment type="caution">
    <text evidence="1">The sequence shown here is derived from an EMBL/GenBank/DDBJ whole genome shotgun (WGS) entry which is preliminary data.</text>
</comment>
<dbReference type="EMBL" id="MEXR01000061">
    <property type="protein sequence ID" value="OGD08245.1"/>
    <property type="molecule type" value="Genomic_DNA"/>
</dbReference>
<sequence>MRSGQTVVILLAFMVIAMTITMASVSLTASNSQGSTRQEVGIDVYAIAESGAENGLIRLLRDPAYVGETLTVGNGTATIVVGTAGSVTTITSTGRIGDFERVVQVTTNTAAGVMSITSWQEIYP</sequence>
<organism evidence="1 2">
    <name type="scientific">Candidatus Amesbacteria bacterium RIFOXYB1_FULL_44_23</name>
    <dbReference type="NCBI Taxonomy" id="1797263"/>
    <lineage>
        <taxon>Bacteria</taxon>
        <taxon>Candidatus Amesiibacteriota</taxon>
    </lineage>
</organism>
<name>A0A1F4ZPD4_9BACT</name>
<evidence type="ECO:0008006" key="3">
    <source>
        <dbReference type="Google" id="ProtNLM"/>
    </source>
</evidence>
<gene>
    <name evidence="1" type="ORF">A2397_05520</name>
</gene>
<dbReference type="STRING" id="1797263.A2397_05520"/>
<protein>
    <recommendedName>
        <fullName evidence="3">Type 4 fimbrial biogenesis protein PilX N-terminal domain-containing protein</fullName>
    </recommendedName>
</protein>
<dbReference type="Proteomes" id="UP000176424">
    <property type="component" value="Unassembled WGS sequence"/>
</dbReference>